<feature type="region of interest" description="Disordered" evidence="1">
    <location>
        <begin position="1"/>
        <end position="29"/>
    </location>
</feature>
<organism evidence="2 3">
    <name type="scientific">Streptomyces graminofaciens</name>
    <dbReference type="NCBI Taxonomy" id="68212"/>
    <lineage>
        <taxon>Bacteria</taxon>
        <taxon>Bacillati</taxon>
        <taxon>Actinomycetota</taxon>
        <taxon>Actinomycetes</taxon>
        <taxon>Kitasatosporales</taxon>
        <taxon>Streptomycetaceae</taxon>
        <taxon>Streptomyces</taxon>
    </lineage>
</organism>
<feature type="region of interest" description="Disordered" evidence="1">
    <location>
        <begin position="289"/>
        <end position="325"/>
    </location>
</feature>
<evidence type="ECO:0000313" key="3">
    <source>
        <dbReference type="Proteomes" id="UP001321542"/>
    </source>
</evidence>
<gene>
    <name evidence="2" type="ORF">SGFS_000210</name>
</gene>
<accession>A0ABM7EZD6</accession>
<name>A0ABM7EZD6_9ACTN</name>
<proteinExistence type="predicted"/>
<sequence>MALSNLSRSTGRRHRLADPSKGAQMSPAERLVDTAQIVSEFGTSKPRISEWSNDPDSGFPAVAHTEGRKRFWHHTEVAEFFAQRAPKKRTLPAAVLEADQDELLTKREVAKLLGYTRTSTIDAYFRDRPGYFPEPDEDVDGPMWRRGTIVAWASNRPGKGRRSSAPAAALPPVSVDGDPDELLGTAEVASLLGYGSVASFSSALYQGRIPELPEPETLEREEGSRGRARKKWRRATVVAAARTRGVLPAADQDENQDLVGAAEAAQILGYKDADSFISALGHGLLPDLEQPDGFEYRRGSAGRPRQQRWRRSRLEELAARRSSTP</sequence>
<reference evidence="2 3" key="2">
    <citation type="journal article" date="2023" name="ChemBioChem">
        <title>Acyltransferase Domain Exchange between Two Independent Type I Polyketide Synthases in the Same Producer Strain of Macrolide Antibiotics.</title>
        <authorList>
            <person name="Kudo F."/>
            <person name="Kishikawa K."/>
            <person name="Tsuboi K."/>
            <person name="Kido T."/>
            <person name="Usui T."/>
            <person name="Hashimoto J."/>
            <person name="Shin-Ya K."/>
            <person name="Miyanaga A."/>
            <person name="Eguchi T."/>
        </authorList>
    </citation>
    <scope>NUCLEOTIDE SEQUENCE [LARGE SCALE GENOMIC DNA]</scope>
    <source>
        <strain evidence="2 3">A-8890</strain>
    </source>
</reference>
<dbReference type="Proteomes" id="UP001321542">
    <property type="component" value="Chromosome"/>
</dbReference>
<keyword evidence="3" id="KW-1185">Reference proteome</keyword>
<evidence type="ECO:0000313" key="2">
    <source>
        <dbReference type="EMBL" id="BBC28730.1"/>
    </source>
</evidence>
<reference evidence="2 3" key="1">
    <citation type="journal article" date="2010" name="ChemBioChem">
        <title>Cloning and characterization of the biosynthetic gene cluster of 16-membered macrolide antibiotic FD-891: involvement of a dual functional cytochrome P450 monooxygenase catalyzing epoxidation and hydroxylation.</title>
        <authorList>
            <person name="Kudo F."/>
            <person name="Motegi A."/>
            <person name="Mizoue K."/>
            <person name="Eguchi T."/>
        </authorList>
    </citation>
    <scope>NUCLEOTIDE SEQUENCE [LARGE SCALE GENOMIC DNA]</scope>
    <source>
        <strain evidence="2 3">A-8890</strain>
    </source>
</reference>
<protein>
    <submittedName>
        <fullName evidence="2">Uncharacterized protein</fullName>
    </submittedName>
</protein>
<dbReference type="EMBL" id="AP018448">
    <property type="protein sequence ID" value="BBC28730.1"/>
    <property type="molecule type" value="Genomic_DNA"/>
</dbReference>
<evidence type="ECO:0000256" key="1">
    <source>
        <dbReference type="SAM" id="MobiDB-lite"/>
    </source>
</evidence>